<proteinExistence type="predicted"/>
<evidence type="ECO:0000313" key="2">
    <source>
        <dbReference type="EMBL" id="MDQ0462820.1"/>
    </source>
</evidence>
<feature type="transmembrane region" description="Helical" evidence="1">
    <location>
        <begin position="191"/>
        <end position="209"/>
    </location>
</feature>
<keyword evidence="1" id="KW-1133">Transmembrane helix</keyword>
<evidence type="ECO:0008006" key="4">
    <source>
        <dbReference type="Google" id="ProtNLM"/>
    </source>
</evidence>
<feature type="transmembrane region" description="Helical" evidence="1">
    <location>
        <begin position="105"/>
        <end position="122"/>
    </location>
</feature>
<protein>
    <recommendedName>
        <fullName evidence="4">DUF3667 domain-containing protein</fullName>
    </recommendedName>
</protein>
<keyword evidence="3" id="KW-1185">Reference proteome</keyword>
<evidence type="ECO:0000313" key="3">
    <source>
        <dbReference type="Proteomes" id="UP001228905"/>
    </source>
</evidence>
<gene>
    <name evidence="2" type="ORF">QO010_000568</name>
</gene>
<name>A0ABU0ILC7_9CAUL</name>
<sequence>MISELEAAAADSVGGFFSRKPTHALPLGTPCPNCATPLEGPWCHACGQKGEEFHRSIGHLIAEAVEGLTHFDGRLWQTLPDLFRHPARLTRSYLDGHRAPQVPPFRLFLIVVVLVFFAGGLNQNTQTRVDMPKPGQKVLVTPGAKLSIQQDDMEAAKRRGPFQRWVIEHGQAAMKDPAAYDRAFHDWSHRLAILALPMAAGLLGLLFMFPRRRFYLFDHLIFSMHSLSFMGLLLSLSSALAAVIGGWSQLLLWAIPVHLFFHMRGVYGSGVVATLARMVALLIGGVFAGGIIVVIVALLGLTAMGAH</sequence>
<comment type="caution">
    <text evidence="2">The sequence shown here is derived from an EMBL/GenBank/DDBJ whole genome shotgun (WGS) entry which is preliminary data.</text>
</comment>
<dbReference type="RefSeq" id="WP_307345700.1">
    <property type="nucleotide sequence ID" value="NZ_JAUSVS010000001.1"/>
</dbReference>
<keyword evidence="1" id="KW-0472">Membrane</keyword>
<evidence type="ECO:0000256" key="1">
    <source>
        <dbReference type="SAM" id="Phobius"/>
    </source>
</evidence>
<dbReference type="Proteomes" id="UP001228905">
    <property type="component" value="Unassembled WGS sequence"/>
</dbReference>
<feature type="transmembrane region" description="Helical" evidence="1">
    <location>
        <begin position="250"/>
        <end position="267"/>
    </location>
</feature>
<reference evidence="2 3" key="1">
    <citation type="submission" date="2023-07" db="EMBL/GenBank/DDBJ databases">
        <title>Genomic Encyclopedia of Type Strains, Phase IV (KMG-IV): sequencing the most valuable type-strain genomes for metagenomic binning, comparative biology and taxonomic classification.</title>
        <authorList>
            <person name="Goeker M."/>
        </authorList>
    </citation>
    <scope>NUCLEOTIDE SEQUENCE [LARGE SCALE GENOMIC DNA]</scope>
    <source>
        <strain evidence="2 3">DSM 18695</strain>
    </source>
</reference>
<feature type="transmembrane region" description="Helical" evidence="1">
    <location>
        <begin position="279"/>
        <end position="304"/>
    </location>
</feature>
<keyword evidence="1" id="KW-0812">Transmembrane</keyword>
<dbReference type="InterPro" id="IPR022134">
    <property type="entry name" value="DUF3667"/>
</dbReference>
<accession>A0ABU0ILC7</accession>
<organism evidence="2 3">
    <name type="scientific">Caulobacter ginsengisoli</name>
    <dbReference type="NCBI Taxonomy" id="400775"/>
    <lineage>
        <taxon>Bacteria</taxon>
        <taxon>Pseudomonadati</taxon>
        <taxon>Pseudomonadota</taxon>
        <taxon>Alphaproteobacteria</taxon>
        <taxon>Caulobacterales</taxon>
        <taxon>Caulobacteraceae</taxon>
        <taxon>Caulobacter</taxon>
    </lineage>
</organism>
<dbReference type="EMBL" id="JAUSVS010000001">
    <property type="protein sequence ID" value="MDQ0462820.1"/>
    <property type="molecule type" value="Genomic_DNA"/>
</dbReference>
<dbReference type="Pfam" id="PF12412">
    <property type="entry name" value="DUF3667"/>
    <property type="match status" value="1"/>
</dbReference>